<evidence type="ECO:0000313" key="2">
    <source>
        <dbReference type="Proteomes" id="UP001449225"/>
    </source>
</evidence>
<keyword evidence="2" id="KW-1185">Reference proteome</keyword>
<sequence length="65" mass="7728">MSQNNTMPLDQFLRVRHVDEIIKADENSWWVQRRSVDRNGKLSTQSRVVFFAYTEEAAQQWITAQ</sequence>
<dbReference type="EMBL" id="JBBMRA010000011">
    <property type="protein sequence ID" value="MEM5537095.1"/>
    <property type="molecule type" value="Genomic_DNA"/>
</dbReference>
<dbReference type="Proteomes" id="UP001449225">
    <property type="component" value="Unassembled WGS sequence"/>
</dbReference>
<proteinExistence type="predicted"/>
<gene>
    <name evidence="1" type="ORF">WNY58_11900</name>
</gene>
<reference evidence="1 2" key="1">
    <citation type="submission" date="2024-03" db="EMBL/GenBank/DDBJ databases">
        <title>Community enrichment and isolation of bacterial strains for fucoidan degradation.</title>
        <authorList>
            <person name="Sichert A."/>
        </authorList>
    </citation>
    <scope>NUCLEOTIDE SEQUENCE [LARGE SCALE GENOMIC DNA]</scope>
    <source>
        <strain evidence="1 2">AS76</strain>
    </source>
</reference>
<name>A0ABU9TTP9_9GAMM</name>
<protein>
    <submittedName>
        <fullName evidence="1">Uncharacterized protein</fullName>
    </submittedName>
</protein>
<dbReference type="RefSeq" id="WP_156473442.1">
    <property type="nucleotide sequence ID" value="NZ_CAXBCE010000029.1"/>
</dbReference>
<organism evidence="1 2">
    <name type="scientific">Neptuniibacter pectenicola</name>
    <dbReference type="NCBI Taxonomy" id="1806669"/>
    <lineage>
        <taxon>Bacteria</taxon>
        <taxon>Pseudomonadati</taxon>
        <taxon>Pseudomonadota</taxon>
        <taxon>Gammaproteobacteria</taxon>
        <taxon>Oceanospirillales</taxon>
        <taxon>Oceanospirillaceae</taxon>
        <taxon>Neptuniibacter</taxon>
    </lineage>
</organism>
<evidence type="ECO:0000313" key="1">
    <source>
        <dbReference type="EMBL" id="MEM5537095.1"/>
    </source>
</evidence>
<accession>A0ABU9TTP9</accession>
<comment type="caution">
    <text evidence="1">The sequence shown here is derived from an EMBL/GenBank/DDBJ whole genome shotgun (WGS) entry which is preliminary data.</text>
</comment>